<name>A0A2Z6QES8_9GLOM</name>
<keyword evidence="3 5" id="KW-1133">Transmembrane helix</keyword>
<accession>A0A2Z6QES8</accession>
<keyword evidence="7" id="KW-1185">Reference proteome</keyword>
<feature type="transmembrane region" description="Helical" evidence="5">
    <location>
        <begin position="113"/>
        <end position="132"/>
    </location>
</feature>
<dbReference type="InterPro" id="IPR006696">
    <property type="entry name" value="DUF423"/>
</dbReference>
<evidence type="ECO:0000256" key="1">
    <source>
        <dbReference type="ARBA" id="ARBA00004141"/>
    </source>
</evidence>
<keyword evidence="4 5" id="KW-0472">Membrane</keyword>
<dbReference type="Proteomes" id="UP000247702">
    <property type="component" value="Unassembled WGS sequence"/>
</dbReference>
<evidence type="ECO:0000256" key="5">
    <source>
        <dbReference type="SAM" id="Phobius"/>
    </source>
</evidence>
<comment type="subcellular location">
    <subcellularLocation>
        <location evidence="1">Membrane</location>
        <topology evidence="1">Multi-pass membrane protein</topology>
    </subcellularLocation>
</comment>
<dbReference type="EMBL" id="BEXD01000512">
    <property type="protein sequence ID" value="GBB88045.1"/>
    <property type="molecule type" value="Genomic_DNA"/>
</dbReference>
<feature type="transmembrane region" description="Helical" evidence="5">
    <location>
        <begin position="18"/>
        <end position="36"/>
    </location>
</feature>
<evidence type="ECO:0000313" key="7">
    <source>
        <dbReference type="Proteomes" id="UP000247702"/>
    </source>
</evidence>
<gene>
    <name evidence="6" type="ORF">RclHR1_14590007</name>
</gene>
<evidence type="ECO:0000313" key="6">
    <source>
        <dbReference type="EMBL" id="GBB88045.1"/>
    </source>
</evidence>
<dbReference type="PANTHER" id="PTHR43461">
    <property type="entry name" value="TRANSMEMBRANE PROTEIN 256"/>
    <property type="match status" value="1"/>
</dbReference>
<proteinExistence type="predicted"/>
<dbReference type="PANTHER" id="PTHR43461:SF1">
    <property type="entry name" value="TRANSMEMBRANE PROTEIN 256"/>
    <property type="match status" value="1"/>
</dbReference>
<dbReference type="AlphaFoldDB" id="A0A2Z6QES8"/>
<evidence type="ECO:0000256" key="2">
    <source>
        <dbReference type="ARBA" id="ARBA00022692"/>
    </source>
</evidence>
<dbReference type="GO" id="GO:0016020">
    <property type="term" value="C:membrane"/>
    <property type="evidence" value="ECO:0007669"/>
    <property type="project" value="UniProtKB-SubCell"/>
</dbReference>
<comment type="caution">
    <text evidence="6">The sequence shown here is derived from an EMBL/GenBank/DDBJ whole genome shotgun (WGS) entry which is preliminary data.</text>
</comment>
<dbReference type="Pfam" id="PF04241">
    <property type="entry name" value="DUF423"/>
    <property type="match status" value="1"/>
</dbReference>
<reference evidence="6 7" key="1">
    <citation type="submission" date="2017-11" db="EMBL/GenBank/DDBJ databases">
        <title>The genome of Rhizophagus clarus HR1 reveals common genetic basis of auxotrophy among arbuscular mycorrhizal fungi.</title>
        <authorList>
            <person name="Kobayashi Y."/>
        </authorList>
    </citation>
    <scope>NUCLEOTIDE SEQUENCE [LARGE SCALE GENOMIC DNA]</scope>
    <source>
        <strain evidence="6 7">HR1</strain>
    </source>
</reference>
<organism evidence="6 7">
    <name type="scientific">Rhizophagus clarus</name>
    <dbReference type="NCBI Taxonomy" id="94130"/>
    <lineage>
        <taxon>Eukaryota</taxon>
        <taxon>Fungi</taxon>
        <taxon>Fungi incertae sedis</taxon>
        <taxon>Mucoromycota</taxon>
        <taxon>Glomeromycotina</taxon>
        <taxon>Glomeromycetes</taxon>
        <taxon>Glomerales</taxon>
        <taxon>Glomeraceae</taxon>
        <taxon>Rhizophagus</taxon>
    </lineage>
</organism>
<evidence type="ECO:0008006" key="8">
    <source>
        <dbReference type="Google" id="ProtNLM"/>
    </source>
</evidence>
<sequence>MISLLDIFLWFIMPSPLFLWQTGAFLGFSGIALGAYGSHGLQKYITDQTKIKNWQIAANYQIMNSVALLVLSSVNNPKTGKPAILAGCLILAGTTMFSGTIYLLILNKIRFKFLGPVTPIGGLIMLAGWGSLLL</sequence>
<evidence type="ECO:0000256" key="4">
    <source>
        <dbReference type="ARBA" id="ARBA00023136"/>
    </source>
</evidence>
<keyword evidence="2 5" id="KW-0812">Transmembrane</keyword>
<evidence type="ECO:0000256" key="3">
    <source>
        <dbReference type="ARBA" id="ARBA00022989"/>
    </source>
</evidence>
<feature type="transmembrane region" description="Helical" evidence="5">
    <location>
        <begin position="83"/>
        <end position="106"/>
    </location>
</feature>
<feature type="transmembrane region" description="Helical" evidence="5">
    <location>
        <begin position="57"/>
        <end position="77"/>
    </location>
</feature>
<protein>
    <recommendedName>
        <fullName evidence="8">DUF423-domain-containing protein</fullName>
    </recommendedName>
</protein>